<feature type="domain" description="Carrier" evidence="4">
    <location>
        <begin position="1035"/>
        <end position="1110"/>
    </location>
</feature>
<dbReference type="EMBL" id="JAGTJJ010000033">
    <property type="protein sequence ID" value="MDC3985906.1"/>
    <property type="molecule type" value="Genomic_DNA"/>
</dbReference>
<dbReference type="InterPro" id="IPR000873">
    <property type="entry name" value="AMP-dep_synth/lig_dom"/>
</dbReference>
<evidence type="ECO:0000313" key="6">
    <source>
        <dbReference type="Proteomes" id="UP001151081"/>
    </source>
</evidence>
<keyword evidence="3" id="KW-0597">Phosphoprotein</keyword>
<dbReference type="Proteomes" id="UP001151081">
    <property type="component" value="Unassembled WGS sequence"/>
</dbReference>
<proteinExistence type="predicted"/>
<dbReference type="Gene3D" id="1.10.10.1830">
    <property type="entry name" value="Non-ribosomal peptide synthase, adenylation domain"/>
    <property type="match status" value="1"/>
</dbReference>
<evidence type="ECO:0000256" key="1">
    <source>
        <dbReference type="ARBA" id="ARBA00001957"/>
    </source>
</evidence>
<sequence length="1585" mass="175680">MTDAELLQHVRSLGVKLWLEGDALRYSAPRGALTPELLAELKRHKETLRAILRAEEDPSKLPPITPAPRDSRLPLSFAQLRFWLVDQIESNAAAFSIPFALRLSGDLDTDALRRTFEEIVRRHESLRTTFEMRDGTPCQIVHPPPHWLLPIRDLSDLPTEQREDEMRRLVLASAHEPFDISRGPLLRTTLIRLHGFEHVFVVNVHPIASDGWSFRILTRELVTLYQALREGRPSPLSALTIQYADFAVWQRRFLVSVFDRQLAYWKEQLANVEPLDLPLDRPRPAVPARRGAMLRFRYPAKLAETLSGVVRRREGATLFMVLFAGLHALLHRWTGQNEIVVSTQSAGRTRPELEDIVGLFPNTLLIRADFSSRHLRFRDLVEQVRERTLGAQANQDVPFERVLEAVEKGRNAGHTPLLQVMLINQNLPISSMKMPGLVMAPEYVERGTSQMDLVISARWSSEGIDISAEYDTDLFDASTIRKFFGQYERVLEAFTVDPGITIAALPLLSADERARILHEHGRSAERKLEVRSVKDLLEAQVDRTPEAIAIEDGAQRLTYREVELRANRLAFRLRQRGVGPEVRVALRLDRAADLVVAIWAVLAAGGAYVLLAPDAPLDEARAIVRRCGASLLLTRHALVEPRAAIDLPCEFVDRATEEDAPSDRLARQTSPASLACVRLDRGATDELQGVAVSHGALASVALALRDRLSLGDDERMLQLASFASGGFGDEMVLCMLAGGCLVARDAATHDPAGFLEACERSRITSVALPTAFWHDVVAHLVESRRPVPPSLRRVLLGGEAARVDRVNQWRSLAGSQVRLWNTFGLAQVAGVNMAGELSEIFASGQRVPTGRPVAGARVYILDSYGQPAPVGTRGDLHIGGLGVSRGYLSNPALTAACFVPDPFSEEAGARMFHTGVLARWLSDGRIVLLGRSDDRGQGCGARIELPAIERALSEHPGVRDAVVVAQDGPGKGAQLVAYVVPSAAPPPSSGDLRAFLASRLPDATLPTAYVLLDPETPQGGVDRAALPALRPEDAPQRTPVEQMVARAFAEVLQVPHVELHDSFFSLGGHSLLATQLVSRIRAAVGVNLPLRSFFESPTVGGLAKVVEVELRRGKLVAPALQRAQHDGDVPLSFAQQRLWFLYQLDPEGTAYHMPLALRLTGTISIDAIQRAMDEVSRRHEALRTTFDFVDGRAVQRIHPVGPFPLVVEDLSRAEDPEAEARRIAVQAHFHPFDLRRGPLIRALLLRLGPEEHILVANMHHIIFDGWSMGVLVREIVQLYEAFRRGQPIALPPLPIRYVDYALWQRSWLSGDVLDQQVAFWRERLAGVAPLELPTDRPRPAVASQRGATLPVSIPARISDGLRALAQRTGTTLFMVLLAGFQALLHRLSGQEDFAVGSPIAGRTRRELEGIVGFFVNTLVLRADFSRGPTFLEFLAQVKEATLDAYAHQDLPFEKLVEELAPARDLSRQPLFQVMFVLQNAPFDAVHLDGFSITPVSVDIPTAHFDLTLSMFEQDGQILGLLEYATDLFDARTAEGFLERLRLVLEHAARAPEGRISDWDILTEREERLLSHWNETTVPYPREACI</sequence>
<evidence type="ECO:0000256" key="3">
    <source>
        <dbReference type="ARBA" id="ARBA00022553"/>
    </source>
</evidence>
<dbReference type="PANTHER" id="PTHR45527:SF1">
    <property type="entry name" value="FATTY ACID SYNTHASE"/>
    <property type="match status" value="1"/>
</dbReference>
<dbReference type="Gene3D" id="3.40.50.12780">
    <property type="entry name" value="N-terminal domain of ligase-like"/>
    <property type="match status" value="1"/>
</dbReference>
<dbReference type="Gene3D" id="3.30.300.30">
    <property type="match status" value="1"/>
</dbReference>
<dbReference type="SUPFAM" id="SSF52777">
    <property type="entry name" value="CoA-dependent acyltransferases"/>
    <property type="match status" value="4"/>
</dbReference>
<dbReference type="InterPro" id="IPR044894">
    <property type="entry name" value="TubC_N_sf"/>
</dbReference>
<dbReference type="SUPFAM" id="SSF47336">
    <property type="entry name" value="ACP-like"/>
    <property type="match status" value="1"/>
</dbReference>
<dbReference type="GO" id="GO:0044550">
    <property type="term" value="P:secondary metabolite biosynthetic process"/>
    <property type="evidence" value="ECO:0007669"/>
    <property type="project" value="TreeGrafter"/>
</dbReference>
<protein>
    <submittedName>
        <fullName evidence="5">AMP-binding protein</fullName>
    </submittedName>
</protein>
<keyword evidence="6" id="KW-1185">Reference proteome</keyword>
<dbReference type="RefSeq" id="WP_272459275.1">
    <property type="nucleotide sequence ID" value="NZ_JAGTJJ010000033.1"/>
</dbReference>
<dbReference type="SMART" id="SM00823">
    <property type="entry name" value="PKS_PP"/>
    <property type="match status" value="1"/>
</dbReference>
<feature type="non-terminal residue" evidence="5">
    <location>
        <position position="1585"/>
    </location>
</feature>
<dbReference type="FunFam" id="3.30.559.10:FF:000012">
    <property type="entry name" value="Non-ribosomal peptide synthetase"/>
    <property type="match status" value="2"/>
</dbReference>
<gene>
    <name evidence="5" type="ORF">KEG57_35825</name>
</gene>
<dbReference type="InterPro" id="IPR001242">
    <property type="entry name" value="Condensation_dom"/>
</dbReference>
<evidence type="ECO:0000259" key="4">
    <source>
        <dbReference type="PROSITE" id="PS50075"/>
    </source>
</evidence>
<dbReference type="InterPro" id="IPR045851">
    <property type="entry name" value="AMP-bd_C_sf"/>
</dbReference>
<dbReference type="GO" id="GO:0043041">
    <property type="term" value="P:amino acid activation for nonribosomal peptide biosynthetic process"/>
    <property type="evidence" value="ECO:0007669"/>
    <property type="project" value="TreeGrafter"/>
</dbReference>
<dbReference type="GO" id="GO:0003824">
    <property type="term" value="F:catalytic activity"/>
    <property type="evidence" value="ECO:0007669"/>
    <property type="project" value="InterPro"/>
</dbReference>
<dbReference type="InterPro" id="IPR042099">
    <property type="entry name" value="ANL_N_sf"/>
</dbReference>
<dbReference type="InterPro" id="IPR020806">
    <property type="entry name" value="PKS_PP-bd"/>
</dbReference>
<dbReference type="InterPro" id="IPR023213">
    <property type="entry name" value="CAT-like_dom_sf"/>
</dbReference>
<dbReference type="PROSITE" id="PS00012">
    <property type="entry name" value="PHOSPHOPANTETHEINE"/>
    <property type="match status" value="1"/>
</dbReference>
<dbReference type="FunFam" id="1.10.1200.10:FF:000005">
    <property type="entry name" value="Nonribosomal peptide synthetase 1"/>
    <property type="match status" value="1"/>
</dbReference>
<dbReference type="CDD" id="cd05930">
    <property type="entry name" value="A_NRPS"/>
    <property type="match status" value="1"/>
</dbReference>
<organism evidence="5 6">
    <name type="scientific">Polyangium jinanense</name>
    <dbReference type="NCBI Taxonomy" id="2829994"/>
    <lineage>
        <taxon>Bacteria</taxon>
        <taxon>Pseudomonadati</taxon>
        <taxon>Myxococcota</taxon>
        <taxon>Polyangia</taxon>
        <taxon>Polyangiales</taxon>
        <taxon>Polyangiaceae</taxon>
        <taxon>Polyangium</taxon>
    </lineage>
</organism>
<dbReference type="InterPro" id="IPR041464">
    <property type="entry name" value="TubC_N"/>
</dbReference>
<dbReference type="InterPro" id="IPR036736">
    <property type="entry name" value="ACP-like_sf"/>
</dbReference>
<dbReference type="Pfam" id="PF13193">
    <property type="entry name" value="AMP-binding_C"/>
    <property type="match status" value="1"/>
</dbReference>
<name>A0A9X3XDG0_9BACT</name>
<dbReference type="PANTHER" id="PTHR45527">
    <property type="entry name" value="NONRIBOSOMAL PEPTIDE SYNTHETASE"/>
    <property type="match status" value="1"/>
</dbReference>
<dbReference type="InterPro" id="IPR025110">
    <property type="entry name" value="AMP-bd_C"/>
</dbReference>
<accession>A0A9X3XDG0</accession>
<dbReference type="SUPFAM" id="SSF56801">
    <property type="entry name" value="Acetyl-CoA synthetase-like"/>
    <property type="match status" value="1"/>
</dbReference>
<evidence type="ECO:0000256" key="2">
    <source>
        <dbReference type="ARBA" id="ARBA00022450"/>
    </source>
</evidence>
<dbReference type="Pfam" id="PF00501">
    <property type="entry name" value="AMP-binding"/>
    <property type="match status" value="1"/>
</dbReference>
<reference evidence="5 6" key="1">
    <citation type="submission" date="2021-04" db="EMBL/GenBank/DDBJ databases">
        <title>Genome analysis of Polyangium sp.</title>
        <authorList>
            <person name="Li Y."/>
            <person name="Wang J."/>
        </authorList>
    </citation>
    <scope>NUCLEOTIDE SEQUENCE [LARGE SCALE GENOMIC DNA]</scope>
    <source>
        <strain evidence="5 6">SDU14</strain>
    </source>
</reference>
<comment type="caution">
    <text evidence="5">The sequence shown here is derived from an EMBL/GenBank/DDBJ whole genome shotgun (WGS) entry which is preliminary data.</text>
</comment>
<evidence type="ECO:0000313" key="5">
    <source>
        <dbReference type="EMBL" id="MDC3985906.1"/>
    </source>
</evidence>
<dbReference type="Gene3D" id="3.30.559.30">
    <property type="entry name" value="Nonribosomal peptide synthetase, condensation domain"/>
    <property type="match status" value="2"/>
</dbReference>
<dbReference type="InterPro" id="IPR006162">
    <property type="entry name" value="Ppantetheine_attach_site"/>
</dbReference>
<dbReference type="CDD" id="cd19531">
    <property type="entry name" value="LCL_NRPS-like"/>
    <property type="match status" value="2"/>
</dbReference>
<dbReference type="PROSITE" id="PS50075">
    <property type="entry name" value="CARRIER"/>
    <property type="match status" value="1"/>
</dbReference>
<dbReference type="GO" id="GO:0005829">
    <property type="term" value="C:cytosol"/>
    <property type="evidence" value="ECO:0007669"/>
    <property type="project" value="TreeGrafter"/>
</dbReference>
<dbReference type="Gene3D" id="3.30.559.10">
    <property type="entry name" value="Chloramphenicol acetyltransferase-like domain"/>
    <property type="match status" value="2"/>
</dbReference>
<dbReference type="Pfam" id="PF00668">
    <property type="entry name" value="Condensation"/>
    <property type="match status" value="2"/>
</dbReference>
<dbReference type="InterPro" id="IPR009081">
    <property type="entry name" value="PP-bd_ACP"/>
</dbReference>
<dbReference type="Pfam" id="PF18563">
    <property type="entry name" value="TubC_N"/>
    <property type="match status" value="1"/>
</dbReference>
<dbReference type="GO" id="GO:0031177">
    <property type="term" value="F:phosphopantetheine binding"/>
    <property type="evidence" value="ECO:0007669"/>
    <property type="project" value="InterPro"/>
</dbReference>
<dbReference type="Pfam" id="PF00550">
    <property type="entry name" value="PP-binding"/>
    <property type="match status" value="1"/>
</dbReference>
<keyword evidence="2" id="KW-0596">Phosphopantetheine</keyword>
<comment type="cofactor">
    <cofactor evidence="1">
        <name>pantetheine 4'-phosphate</name>
        <dbReference type="ChEBI" id="CHEBI:47942"/>
    </cofactor>
</comment>
<dbReference type="Gene3D" id="1.10.1200.10">
    <property type="entry name" value="ACP-like"/>
    <property type="match status" value="1"/>
</dbReference>